<dbReference type="EMBL" id="JBELOE010000049">
    <property type="protein sequence ID" value="MER2490364.1"/>
    <property type="molecule type" value="Genomic_DNA"/>
</dbReference>
<sequence length="327" mass="36552">MNLTRIYQITLLSALLTLTGCQQKQKLPEESFVHSPNGALHSYISQDASHAINISYDNQAQLWNLKEQTMTFIWQQSSKADNSMLLAHISPNNRYAVTATRSEFALWDAHSGKNLGYWQVKDANIRDIKVNNSADTILLALSNGSISVFNTKTAQQRKFKGHSTSVNSISLSLDGKHALSGSNDYQALYWHIASGEIIHKFALPSRVTKVKIIAQHKAVISSLPESIVVNLESGKRLFKLQQTENELLLNTIRSNLQANVIAAGSDDRKIMLWQQQTGKLVTSWQVSSKTKRAYDGALVNSVAFQPDDNILISQSSTGKTEYWRYNN</sequence>
<evidence type="ECO:0000256" key="1">
    <source>
        <dbReference type="ARBA" id="ARBA00022448"/>
    </source>
</evidence>
<reference evidence="4 5" key="1">
    <citation type="submission" date="2024-06" db="EMBL/GenBank/DDBJ databases">
        <authorList>
            <person name="Chen R.Y."/>
        </authorList>
    </citation>
    <scope>NUCLEOTIDE SEQUENCE [LARGE SCALE GENOMIC DNA]</scope>
    <source>
        <strain evidence="4 5">D2</strain>
    </source>
</reference>
<dbReference type="Gene3D" id="2.130.10.10">
    <property type="entry name" value="YVTN repeat-like/Quinoprotein amine dehydrogenase"/>
    <property type="match status" value="2"/>
</dbReference>
<dbReference type="SUPFAM" id="SSF50978">
    <property type="entry name" value="WD40 repeat-like"/>
    <property type="match status" value="1"/>
</dbReference>
<dbReference type="InterPro" id="IPR036322">
    <property type="entry name" value="WD40_repeat_dom_sf"/>
</dbReference>
<evidence type="ECO:0000313" key="4">
    <source>
        <dbReference type="EMBL" id="MER2490364.1"/>
    </source>
</evidence>
<dbReference type="PROSITE" id="PS50082">
    <property type="entry name" value="WD_REPEATS_2"/>
    <property type="match status" value="2"/>
</dbReference>
<dbReference type="PANTHER" id="PTHR19879:SF9">
    <property type="entry name" value="TRANSCRIPTION INITIATION FACTOR TFIID SUBUNIT 5"/>
    <property type="match status" value="1"/>
</dbReference>
<evidence type="ECO:0000256" key="2">
    <source>
        <dbReference type="PROSITE-ProRule" id="PRU00221"/>
    </source>
</evidence>
<keyword evidence="5" id="KW-1185">Reference proteome</keyword>
<dbReference type="Pfam" id="PF16755">
    <property type="entry name" value="Beta-prop_NUP159_NUP214"/>
    <property type="match status" value="1"/>
</dbReference>
<dbReference type="PROSITE" id="PS51257">
    <property type="entry name" value="PROKAR_LIPOPROTEIN"/>
    <property type="match status" value="1"/>
</dbReference>
<feature type="domain" description="Nucleoporin Nup159/Nup146 N-terminal" evidence="3">
    <location>
        <begin position="66"/>
        <end position="209"/>
    </location>
</feature>
<dbReference type="InterPro" id="IPR015943">
    <property type="entry name" value="WD40/YVTN_repeat-like_dom_sf"/>
</dbReference>
<comment type="caution">
    <text evidence="4">The sequence shown here is derived from an EMBL/GenBank/DDBJ whole genome shotgun (WGS) entry which is preliminary data.</text>
</comment>
<dbReference type="PANTHER" id="PTHR19879">
    <property type="entry name" value="TRANSCRIPTION INITIATION FACTOR TFIID"/>
    <property type="match status" value="1"/>
</dbReference>
<feature type="repeat" description="WD" evidence="2">
    <location>
        <begin position="299"/>
        <end position="327"/>
    </location>
</feature>
<feature type="repeat" description="WD" evidence="2">
    <location>
        <begin position="159"/>
        <end position="200"/>
    </location>
</feature>
<dbReference type="SMART" id="SM00320">
    <property type="entry name" value="WD40"/>
    <property type="match status" value="4"/>
</dbReference>
<organism evidence="4 5">
    <name type="scientific">Catenovulum sediminis</name>
    <dbReference type="NCBI Taxonomy" id="1740262"/>
    <lineage>
        <taxon>Bacteria</taxon>
        <taxon>Pseudomonadati</taxon>
        <taxon>Pseudomonadota</taxon>
        <taxon>Gammaproteobacteria</taxon>
        <taxon>Alteromonadales</taxon>
        <taxon>Alteromonadaceae</taxon>
        <taxon>Catenovulum</taxon>
    </lineage>
</organism>
<dbReference type="PROSITE" id="PS50294">
    <property type="entry name" value="WD_REPEATS_REGION"/>
    <property type="match status" value="1"/>
</dbReference>
<dbReference type="Proteomes" id="UP001467690">
    <property type="component" value="Unassembled WGS sequence"/>
</dbReference>
<dbReference type="RefSeq" id="WP_143870512.1">
    <property type="nucleotide sequence ID" value="NZ_CP041660.1"/>
</dbReference>
<keyword evidence="2" id="KW-0853">WD repeat</keyword>
<evidence type="ECO:0000313" key="5">
    <source>
        <dbReference type="Proteomes" id="UP001467690"/>
    </source>
</evidence>
<proteinExistence type="predicted"/>
<name>A0ABV1RBR9_9ALTE</name>
<keyword evidence="1" id="KW-0813">Transport</keyword>
<dbReference type="InterPro" id="IPR039462">
    <property type="entry name" value="Nup159/Nup146_N"/>
</dbReference>
<accession>A0ABV1RBR9</accession>
<dbReference type="InterPro" id="IPR001680">
    <property type="entry name" value="WD40_rpt"/>
</dbReference>
<gene>
    <name evidence="4" type="ORF">ABS311_00480</name>
</gene>
<evidence type="ECO:0000259" key="3">
    <source>
        <dbReference type="Pfam" id="PF16755"/>
    </source>
</evidence>
<protein>
    <submittedName>
        <fullName evidence="4">PQQ-binding-like beta-propeller repeat protein</fullName>
    </submittedName>
</protein>